<dbReference type="AlphaFoldDB" id="A0A1I2E644"/>
<dbReference type="PANTHER" id="PTHR43649">
    <property type="entry name" value="ARABINOSE-BINDING PROTEIN-RELATED"/>
    <property type="match status" value="1"/>
</dbReference>
<dbReference type="GO" id="GO:0030313">
    <property type="term" value="C:cell envelope"/>
    <property type="evidence" value="ECO:0007669"/>
    <property type="project" value="UniProtKB-SubCell"/>
</dbReference>
<sequence>MPLYFASMNVASIRKIQKRDDDMVRFTRASRFRSVVTAIGGAGVLALALAGCGGDDSGPTTGSYGFPQVAQDEKATITVWVDADRTKATDAFKKAHPEVPIEVVTYDGSANGSNSFRTKIQLFDRAGSGWPDVVFSTQNNDAAWASQKSNGKQAFAAELSGGLVAGETLDKFTAGALNPCTVEGKVYCLRNDLAQAVFWYNKTLLDQFGYQVPATWEDYQALGEKVAREHPGYIVGTVGDAWTPEVFFWGSKCQANGITGPKAVTVNTTTPQCQRAAGMLDTLIKNGTTPNISVFTPEFVQKYSGKVLTMPGPAWYAGAIFNNPESLNVPAGQLGVAAPPAWRGEEAVTGNVGGGTWFISSHSKNLKAAETFARFATTADEYQVQVAPGYPAYAPAAEKWIAKQESSGYYATDLKPVVTAGTLIWSGWGSGIFSQEAIWAKTITPALADGKSLVALLPEWQTAIKNQAQVDGYTVQ</sequence>
<dbReference type="InterPro" id="IPR006059">
    <property type="entry name" value="SBP"/>
</dbReference>
<dbReference type="SUPFAM" id="SSF53850">
    <property type="entry name" value="Periplasmic binding protein-like II"/>
    <property type="match status" value="1"/>
</dbReference>
<evidence type="ECO:0000313" key="6">
    <source>
        <dbReference type="Proteomes" id="UP000199645"/>
    </source>
</evidence>
<dbReference type="STRING" id="35752.SAMN05421541_104222"/>
<organism evidence="5 6">
    <name type="scientific">Actinoplanes philippinensis</name>
    <dbReference type="NCBI Taxonomy" id="35752"/>
    <lineage>
        <taxon>Bacteria</taxon>
        <taxon>Bacillati</taxon>
        <taxon>Actinomycetota</taxon>
        <taxon>Actinomycetes</taxon>
        <taxon>Micromonosporales</taxon>
        <taxon>Micromonosporaceae</taxon>
        <taxon>Actinoplanes</taxon>
    </lineage>
</organism>
<keyword evidence="4" id="KW-0732">Signal</keyword>
<comment type="subcellular location">
    <subcellularLocation>
        <location evidence="1">Cell envelope</location>
    </subcellularLocation>
</comment>
<protein>
    <submittedName>
        <fullName evidence="5">Multiple sugar transport system substrate-binding protein</fullName>
    </submittedName>
</protein>
<dbReference type="Gene3D" id="3.40.190.10">
    <property type="entry name" value="Periplasmic binding protein-like II"/>
    <property type="match status" value="1"/>
</dbReference>
<dbReference type="InterPro" id="IPR050490">
    <property type="entry name" value="Bact_solute-bd_prot1"/>
</dbReference>
<evidence type="ECO:0000256" key="2">
    <source>
        <dbReference type="ARBA" id="ARBA00008520"/>
    </source>
</evidence>
<evidence type="ECO:0000313" key="5">
    <source>
        <dbReference type="EMBL" id="SFE88434.1"/>
    </source>
</evidence>
<dbReference type="EMBL" id="FONV01000004">
    <property type="protein sequence ID" value="SFE88434.1"/>
    <property type="molecule type" value="Genomic_DNA"/>
</dbReference>
<dbReference type="Pfam" id="PF01547">
    <property type="entry name" value="SBP_bac_1"/>
    <property type="match status" value="1"/>
</dbReference>
<dbReference type="PANTHER" id="PTHR43649:SF31">
    <property type="entry name" value="SN-GLYCEROL-3-PHOSPHATE-BINDING PERIPLASMIC PROTEIN UGPB"/>
    <property type="match status" value="1"/>
</dbReference>
<proteinExistence type="inferred from homology"/>
<reference evidence="5 6" key="1">
    <citation type="submission" date="2016-10" db="EMBL/GenBank/DDBJ databases">
        <authorList>
            <person name="de Groot N.N."/>
        </authorList>
    </citation>
    <scope>NUCLEOTIDE SEQUENCE [LARGE SCALE GENOMIC DNA]</scope>
    <source>
        <strain evidence="5 6">DSM 43019</strain>
    </source>
</reference>
<keyword evidence="5" id="KW-0762">Sugar transport</keyword>
<accession>A0A1I2E644</accession>
<keyword evidence="6" id="KW-1185">Reference proteome</keyword>
<comment type="similarity">
    <text evidence="2">Belongs to the bacterial solute-binding protein 1 family.</text>
</comment>
<gene>
    <name evidence="5" type="ORF">SAMN05421541_104222</name>
</gene>
<evidence type="ECO:0000256" key="1">
    <source>
        <dbReference type="ARBA" id="ARBA00004196"/>
    </source>
</evidence>
<name>A0A1I2E644_9ACTN</name>
<dbReference type="Proteomes" id="UP000199645">
    <property type="component" value="Unassembled WGS sequence"/>
</dbReference>
<evidence type="ECO:0000256" key="3">
    <source>
        <dbReference type="ARBA" id="ARBA00022448"/>
    </source>
</evidence>
<evidence type="ECO:0000256" key="4">
    <source>
        <dbReference type="ARBA" id="ARBA00022729"/>
    </source>
</evidence>
<keyword evidence="3" id="KW-0813">Transport</keyword>